<dbReference type="InterPro" id="IPR058240">
    <property type="entry name" value="rSAM_sf"/>
</dbReference>
<dbReference type="Pfam" id="PF04055">
    <property type="entry name" value="Radical_SAM"/>
    <property type="match status" value="1"/>
</dbReference>
<evidence type="ECO:0000313" key="17">
    <source>
        <dbReference type="Proteomes" id="UP001165089"/>
    </source>
</evidence>
<dbReference type="Proteomes" id="UP001165089">
    <property type="component" value="Unassembled WGS sequence"/>
</dbReference>
<accession>A0ABQ5Q7I6</accession>
<dbReference type="RefSeq" id="WP_285726279.1">
    <property type="nucleotide sequence ID" value="NZ_BSDD01000004.1"/>
</dbReference>
<dbReference type="InterPro" id="IPR027492">
    <property type="entry name" value="RNA_MTrfase_RlmN"/>
</dbReference>
<keyword evidence="8 14" id="KW-0949">S-adenosyl-L-methionine</keyword>
<keyword evidence="7 14" id="KW-0808">Transferase</keyword>
<protein>
    <recommendedName>
        <fullName evidence="14">Probable dual-specificity RNA methyltransferase RlmN</fullName>
        <ecNumber evidence="14">2.1.1.192</ecNumber>
    </recommendedName>
    <alternativeName>
        <fullName evidence="14">23S rRNA (adenine(2503)-C(2))-methyltransferase</fullName>
    </alternativeName>
    <alternativeName>
        <fullName evidence="14">23S rRNA m2A2503 methyltransferase</fullName>
    </alternativeName>
    <alternativeName>
        <fullName evidence="14">Ribosomal RNA large subunit methyltransferase N</fullName>
    </alternativeName>
    <alternativeName>
        <fullName evidence="14">tRNA (adenine(37)-C(2))-methyltransferase</fullName>
    </alternativeName>
    <alternativeName>
        <fullName evidence="14">tRNA m2A37 methyltransferase</fullName>
    </alternativeName>
</protein>
<evidence type="ECO:0000256" key="6">
    <source>
        <dbReference type="ARBA" id="ARBA00022603"/>
    </source>
</evidence>
<dbReference type="SUPFAM" id="SSF102114">
    <property type="entry name" value="Radical SAM enzymes"/>
    <property type="match status" value="1"/>
</dbReference>
<comment type="function">
    <text evidence="14">Specifically methylates position 2 of adenine 2503 in 23S rRNA and position 2 of adenine 37 in tRNAs.</text>
</comment>
<evidence type="ECO:0000256" key="8">
    <source>
        <dbReference type="ARBA" id="ARBA00022691"/>
    </source>
</evidence>
<feature type="domain" description="Radical SAM core" evidence="15">
    <location>
        <begin position="112"/>
        <end position="370"/>
    </location>
</feature>
<feature type="binding site" evidence="14">
    <location>
        <position position="233"/>
    </location>
    <ligand>
        <name>S-adenosyl-L-methionine</name>
        <dbReference type="ChEBI" id="CHEBI:59789"/>
    </ligand>
</feature>
<comment type="caution">
    <text evidence="14">Lacks conserved residue(s) required for the propagation of feature annotation.</text>
</comment>
<comment type="subcellular location">
    <subcellularLocation>
        <location evidence="1 14">Cytoplasm</location>
    </subcellularLocation>
</comment>
<dbReference type="HAMAP" id="MF_01849">
    <property type="entry name" value="RNA_methyltr_RlmN"/>
    <property type="match status" value="1"/>
</dbReference>
<dbReference type="InterPro" id="IPR007197">
    <property type="entry name" value="rSAM"/>
</dbReference>
<dbReference type="InterPro" id="IPR013785">
    <property type="entry name" value="Aldolase_TIM"/>
</dbReference>
<reference evidence="16 17" key="1">
    <citation type="journal article" date="2023" name="Antonie Van Leeuwenhoek">
        <title>Mesoterricola silvestris gen. nov., sp. nov., Mesoterricola sediminis sp. nov., Geothrix oryzae sp. nov., Geothrix edaphica sp. nov., Geothrix rubra sp. nov., and Geothrix limicola sp. nov., six novel members of Acidobacteriota isolated from soils.</title>
        <authorList>
            <person name="Itoh H."/>
            <person name="Sugisawa Y."/>
            <person name="Mise K."/>
            <person name="Xu Z."/>
            <person name="Kuniyasu M."/>
            <person name="Ushijima N."/>
            <person name="Kawano K."/>
            <person name="Kobayashi E."/>
            <person name="Shiratori Y."/>
            <person name="Masuda Y."/>
            <person name="Senoo K."/>
        </authorList>
    </citation>
    <scope>NUCLEOTIDE SEQUENCE [LARGE SCALE GENOMIC DNA]</scope>
    <source>
        <strain evidence="16 17">Red803</strain>
    </source>
</reference>
<comment type="cofactor">
    <cofactor evidence="14">
        <name>[4Fe-4S] cluster</name>
        <dbReference type="ChEBI" id="CHEBI:49883"/>
    </cofactor>
    <text evidence="14">Binds 1 [4Fe-4S] cluster. The cluster is coordinated with 3 cysteines and an exchangeable S-adenosyl-L-methionine.</text>
</comment>
<evidence type="ECO:0000256" key="12">
    <source>
        <dbReference type="ARBA" id="ARBA00023014"/>
    </source>
</evidence>
<dbReference type="EC" id="2.1.1.192" evidence="14"/>
<name>A0ABQ5Q7I6_9BACT</name>
<feature type="binding site" evidence="14">
    <location>
        <begin position="256"/>
        <end position="258"/>
    </location>
    <ligand>
        <name>S-adenosyl-L-methionine</name>
        <dbReference type="ChEBI" id="CHEBI:59789"/>
    </ligand>
</feature>
<comment type="catalytic activity">
    <reaction evidence="14">
        <text>adenosine(2503) in 23S rRNA + 2 reduced [2Fe-2S]-[ferredoxin] + 2 S-adenosyl-L-methionine = 2-methyladenosine(2503) in 23S rRNA + 5'-deoxyadenosine + L-methionine + 2 oxidized [2Fe-2S]-[ferredoxin] + S-adenosyl-L-homocysteine</text>
        <dbReference type="Rhea" id="RHEA:42916"/>
        <dbReference type="Rhea" id="RHEA-COMP:10000"/>
        <dbReference type="Rhea" id="RHEA-COMP:10001"/>
        <dbReference type="Rhea" id="RHEA-COMP:10152"/>
        <dbReference type="Rhea" id="RHEA-COMP:10282"/>
        <dbReference type="ChEBI" id="CHEBI:17319"/>
        <dbReference type="ChEBI" id="CHEBI:33737"/>
        <dbReference type="ChEBI" id="CHEBI:33738"/>
        <dbReference type="ChEBI" id="CHEBI:57844"/>
        <dbReference type="ChEBI" id="CHEBI:57856"/>
        <dbReference type="ChEBI" id="CHEBI:59789"/>
        <dbReference type="ChEBI" id="CHEBI:74411"/>
        <dbReference type="ChEBI" id="CHEBI:74497"/>
        <dbReference type="EC" id="2.1.1.192"/>
    </reaction>
</comment>
<comment type="miscellaneous">
    <text evidence="14">Reaction proceeds by a ping-pong mechanism involving intermediate methylation of a conserved cysteine residue.</text>
</comment>
<keyword evidence="11 14" id="KW-0408">Iron</keyword>
<dbReference type="EMBL" id="BSDD01000004">
    <property type="protein sequence ID" value="GLH70749.1"/>
    <property type="molecule type" value="Genomic_DNA"/>
</dbReference>
<dbReference type="PIRSF" id="PIRSF006004">
    <property type="entry name" value="CHP00048"/>
    <property type="match status" value="1"/>
</dbReference>
<keyword evidence="17" id="KW-1185">Reference proteome</keyword>
<dbReference type="InterPro" id="IPR004383">
    <property type="entry name" value="rRNA_lsu_MTrfase_RlmN/Cfr"/>
</dbReference>
<comment type="similarity">
    <text evidence="2 14">Belongs to the radical SAM superfamily. RlmN family.</text>
</comment>
<keyword evidence="4 14" id="KW-0963">Cytoplasm</keyword>
<dbReference type="Gene3D" id="1.10.150.530">
    <property type="match status" value="1"/>
</dbReference>
<evidence type="ECO:0000256" key="14">
    <source>
        <dbReference type="HAMAP-Rule" id="MF_01849"/>
    </source>
</evidence>
<dbReference type="GO" id="GO:0032259">
    <property type="term" value="P:methylation"/>
    <property type="evidence" value="ECO:0007669"/>
    <property type="project" value="UniProtKB-KW"/>
</dbReference>
<sequence length="392" mass="42150">MAAAWDRPAPEAAPLGRINAAGLDLAGLQRLLGGLGEPAWRGAQLFEGLYRHRWTDWAQFTMLSKALRTRLDAEVDLRWPGILQSQASEDGATKHVFQLADGRQVEGVHMPYEGRVTLCLSSQVGCAMGCTFCATGQMGILRNLAAAEIVGQVVAMLNHHGHPEGVPVSPQQEAGAHRAEHGPEGAGTTKVPVNLVFMGMGEPLHNLDHLMAAFALLTDPKGLAIPPRRITVSTSGLVSGIERLGAFAKRPRLALSLNATTDEHRSRIMPVNRVWNLEALASALGRFPLQSGERITLEYVLLKGVTDSLEDGRRLAAFARRFPSKVNLIPFNPHEGSGFEPPDEARVGALCRLLVDAGLAVSVRRSRGQDVAGACGQLVRDLRRGPLPAKGD</sequence>
<organism evidence="16 17">
    <name type="scientific">Geothrix rubra</name>
    <dbReference type="NCBI Taxonomy" id="2927977"/>
    <lineage>
        <taxon>Bacteria</taxon>
        <taxon>Pseudomonadati</taxon>
        <taxon>Acidobacteriota</taxon>
        <taxon>Holophagae</taxon>
        <taxon>Holophagales</taxon>
        <taxon>Holophagaceae</taxon>
        <taxon>Geothrix</taxon>
    </lineage>
</organism>
<dbReference type="InterPro" id="IPR040072">
    <property type="entry name" value="Methyltransferase_A"/>
</dbReference>
<proteinExistence type="inferred from homology"/>
<keyword evidence="5 14" id="KW-0698">rRNA processing</keyword>
<keyword evidence="10 14" id="KW-0479">Metal-binding</keyword>
<evidence type="ECO:0000259" key="15">
    <source>
        <dbReference type="PROSITE" id="PS51918"/>
    </source>
</evidence>
<evidence type="ECO:0000256" key="4">
    <source>
        <dbReference type="ARBA" id="ARBA00022490"/>
    </source>
</evidence>
<comment type="caution">
    <text evidence="16">The sequence shown here is derived from an EMBL/GenBank/DDBJ whole genome shotgun (WGS) entry which is preliminary data.</text>
</comment>
<keyword evidence="3 14" id="KW-0004">4Fe-4S</keyword>
<feature type="active site" description="S-methylcysteine intermediate" evidence="14">
    <location>
        <position position="375"/>
    </location>
</feature>
<evidence type="ECO:0000256" key="3">
    <source>
        <dbReference type="ARBA" id="ARBA00022485"/>
    </source>
</evidence>
<gene>
    <name evidence="16" type="primary">rlmN_1</name>
    <name evidence="14" type="synonym">rlmN</name>
    <name evidence="16" type="ORF">GETHPA_22820</name>
</gene>
<dbReference type="SFLD" id="SFLDS00029">
    <property type="entry name" value="Radical_SAM"/>
    <property type="match status" value="1"/>
</dbReference>
<keyword evidence="9 14" id="KW-0819">tRNA processing</keyword>
<feature type="binding site" evidence="14">
    <location>
        <position position="133"/>
    </location>
    <ligand>
        <name>[4Fe-4S] cluster</name>
        <dbReference type="ChEBI" id="CHEBI:49883"/>
        <note>4Fe-4S-S-AdoMet</note>
    </ligand>
</feature>
<evidence type="ECO:0000256" key="2">
    <source>
        <dbReference type="ARBA" id="ARBA00007544"/>
    </source>
</evidence>
<feature type="active site" description="Proton acceptor" evidence="14">
    <location>
        <position position="106"/>
    </location>
</feature>
<evidence type="ECO:0000256" key="13">
    <source>
        <dbReference type="ARBA" id="ARBA00023157"/>
    </source>
</evidence>
<evidence type="ECO:0000256" key="10">
    <source>
        <dbReference type="ARBA" id="ARBA00022723"/>
    </source>
</evidence>
<evidence type="ECO:0000256" key="1">
    <source>
        <dbReference type="ARBA" id="ARBA00004496"/>
    </source>
</evidence>
<dbReference type="PROSITE" id="PS51918">
    <property type="entry name" value="RADICAL_SAM"/>
    <property type="match status" value="1"/>
</dbReference>
<feature type="binding site" evidence="14">
    <location>
        <position position="332"/>
    </location>
    <ligand>
        <name>S-adenosyl-L-methionine</name>
        <dbReference type="ChEBI" id="CHEBI:59789"/>
    </ligand>
</feature>
<dbReference type="PANTHER" id="PTHR30544:SF5">
    <property type="entry name" value="RADICAL SAM CORE DOMAIN-CONTAINING PROTEIN"/>
    <property type="match status" value="1"/>
</dbReference>
<dbReference type="GO" id="GO:0008168">
    <property type="term" value="F:methyltransferase activity"/>
    <property type="evidence" value="ECO:0007669"/>
    <property type="project" value="UniProtKB-KW"/>
</dbReference>
<dbReference type="InterPro" id="IPR048641">
    <property type="entry name" value="RlmN_N"/>
</dbReference>
<keyword evidence="6 14" id="KW-0489">Methyltransferase</keyword>
<dbReference type="SFLD" id="SFLDG01062">
    <property type="entry name" value="methyltransferase_(Class_A)"/>
    <property type="match status" value="1"/>
</dbReference>
<keyword evidence="13 14" id="KW-1015">Disulfide bond</keyword>
<evidence type="ECO:0000256" key="9">
    <source>
        <dbReference type="ARBA" id="ARBA00022694"/>
    </source>
</evidence>
<evidence type="ECO:0000256" key="5">
    <source>
        <dbReference type="ARBA" id="ARBA00022552"/>
    </source>
</evidence>
<evidence type="ECO:0000256" key="11">
    <source>
        <dbReference type="ARBA" id="ARBA00023004"/>
    </source>
</evidence>
<dbReference type="PANTHER" id="PTHR30544">
    <property type="entry name" value="23S RRNA METHYLTRANSFERASE"/>
    <property type="match status" value="1"/>
</dbReference>
<feature type="binding site" evidence="14">
    <location>
        <begin position="201"/>
        <end position="202"/>
    </location>
    <ligand>
        <name>S-adenosyl-L-methionine</name>
        <dbReference type="ChEBI" id="CHEBI:59789"/>
    </ligand>
</feature>
<feature type="binding site" evidence="14">
    <location>
        <position position="126"/>
    </location>
    <ligand>
        <name>[4Fe-4S] cluster</name>
        <dbReference type="ChEBI" id="CHEBI:49883"/>
        <note>4Fe-4S-S-AdoMet</note>
    </ligand>
</feature>
<dbReference type="Pfam" id="PF21016">
    <property type="entry name" value="RlmN_N"/>
    <property type="match status" value="1"/>
</dbReference>
<dbReference type="SFLD" id="SFLDF00275">
    <property type="entry name" value="adenosine_C2_methyltransferase"/>
    <property type="match status" value="1"/>
</dbReference>
<keyword evidence="12 14" id="KW-0411">Iron-sulfur</keyword>
<feature type="binding site" evidence="14">
    <location>
        <position position="130"/>
    </location>
    <ligand>
        <name>[4Fe-4S] cluster</name>
        <dbReference type="ChEBI" id="CHEBI:49883"/>
        <note>4Fe-4S-S-AdoMet</note>
    </ligand>
</feature>
<comment type="catalytic activity">
    <reaction evidence="14">
        <text>adenosine(37) in tRNA + 2 reduced [2Fe-2S]-[ferredoxin] + 2 S-adenosyl-L-methionine = 2-methyladenosine(37) in tRNA + 5'-deoxyadenosine + L-methionine + 2 oxidized [2Fe-2S]-[ferredoxin] + S-adenosyl-L-homocysteine</text>
        <dbReference type="Rhea" id="RHEA:43332"/>
        <dbReference type="Rhea" id="RHEA-COMP:10000"/>
        <dbReference type="Rhea" id="RHEA-COMP:10001"/>
        <dbReference type="Rhea" id="RHEA-COMP:10162"/>
        <dbReference type="Rhea" id="RHEA-COMP:10485"/>
        <dbReference type="ChEBI" id="CHEBI:17319"/>
        <dbReference type="ChEBI" id="CHEBI:33737"/>
        <dbReference type="ChEBI" id="CHEBI:33738"/>
        <dbReference type="ChEBI" id="CHEBI:57844"/>
        <dbReference type="ChEBI" id="CHEBI:57856"/>
        <dbReference type="ChEBI" id="CHEBI:59789"/>
        <dbReference type="ChEBI" id="CHEBI:74411"/>
        <dbReference type="ChEBI" id="CHEBI:74497"/>
        <dbReference type="EC" id="2.1.1.192"/>
    </reaction>
</comment>
<dbReference type="Gene3D" id="3.20.20.70">
    <property type="entry name" value="Aldolase class I"/>
    <property type="match status" value="1"/>
</dbReference>
<evidence type="ECO:0000256" key="7">
    <source>
        <dbReference type="ARBA" id="ARBA00022679"/>
    </source>
</evidence>
<dbReference type="CDD" id="cd01335">
    <property type="entry name" value="Radical_SAM"/>
    <property type="match status" value="1"/>
</dbReference>
<evidence type="ECO:0000313" key="16">
    <source>
        <dbReference type="EMBL" id="GLH70749.1"/>
    </source>
</evidence>